<dbReference type="GO" id="GO:0016853">
    <property type="term" value="F:isomerase activity"/>
    <property type="evidence" value="ECO:0007669"/>
    <property type="project" value="UniProtKB-KW"/>
</dbReference>
<gene>
    <name evidence="2" type="ORF">K504DRAFT_372365</name>
</gene>
<dbReference type="Proteomes" id="UP000799428">
    <property type="component" value="Unassembled WGS sequence"/>
</dbReference>
<dbReference type="InterPro" id="IPR015943">
    <property type="entry name" value="WD40/YVTN_repeat-like_dom_sf"/>
</dbReference>
<dbReference type="InterPro" id="IPR050282">
    <property type="entry name" value="Cycloisomerase_2"/>
</dbReference>
<dbReference type="AlphaFoldDB" id="A0A6G1KIZ8"/>
<keyword evidence="2" id="KW-0413">Isomerase</keyword>
<protein>
    <submittedName>
        <fullName evidence="2">Putative isomerase YbhE</fullName>
    </submittedName>
</protein>
<dbReference type="GO" id="GO:0017057">
    <property type="term" value="F:6-phosphogluconolactonase activity"/>
    <property type="evidence" value="ECO:0007669"/>
    <property type="project" value="TreeGrafter"/>
</dbReference>
<dbReference type="PANTHER" id="PTHR30344">
    <property type="entry name" value="6-PHOSPHOGLUCONOLACTONASE-RELATED"/>
    <property type="match status" value="1"/>
</dbReference>
<name>A0A6G1KIZ8_9PLEO</name>
<dbReference type="OrthoDB" id="9972196at2759"/>
<dbReference type="Gene3D" id="2.130.10.10">
    <property type="entry name" value="YVTN repeat-like/Quinoprotein amine dehydrogenase"/>
    <property type="match status" value="1"/>
</dbReference>
<comment type="similarity">
    <text evidence="1">Belongs to the cycloisomerase 2 family.</text>
</comment>
<organism evidence="2 3">
    <name type="scientific">Pleomassaria siparia CBS 279.74</name>
    <dbReference type="NCBI Taxonomy" id="1314801"/>
    <lineage>
        <taxon>Eukaryota</taxon>
        <taxon>Fungi</taxon>
        <taxon>Dikarya</taxon>
        <taxon>Ascomycota</taxon>
        <taxon>Pezizomycotina</taxon>
        <taxon>Dothideomycetes</taxon>
        <taxon>Pleosporomycetidae</taxon>
        <taxon>Pleosporales</taxon>
        <taxon>Pleomassariaceae</taxon>
        <taxon>Pleomassaria</taxon>
    </lineage>
</organism>
<accession>A0A6G1KIZ8</accession>
<dbReference type="Pfam" id="PF10282">
    <property type="entry name" value="Lactonase"/>
    <property type="match status" value="1"/>
</dbReference>
<reference evidence="2" key="1">
    <citation type="journal article" date="2020" name="Stud. Mycol.">
        <title>101 Dothideomycetes genomes: a test case for predicting lifestyles and emergence of pathogens.</title>
        <authorList>
            <person name="Haridas S."/>
            <person name="Albert R."/>
            <person name="Binder M."/>
            <person name="Bloem J."/>
            <person name="Labutti K."/>
            <person name="Salamov A."/>
            <person name="Andreopoulos B."/>
            <person name="Baker S."/>
            <person name="Barry K."/>
            <person name="Bills G."/>
            <person name="Bluhm B."/>
            <person name="Cannon C."/>
            <person name="Castanera R."/>
            <person name="Culley D."/>
            <person name="Daum C."/>
            <person name="Ezra D."/>
            <person name="Gonzalez J."/>
            <person name="Henrissat B."/>
            <person name="Kuo A."/>
            <person name="Liang C."/>
            <person name="Lipzen A."/>
            <person name="Lutzoni F."/>
            <person name="Magnuson J."/>
            <person name="Mondo S."/>
            <person name="Nolan M."/>
            <person name="Ohm R."/>
            <person name="Pangilinan J."/>
            <person name="Park H.-J."/>
            <person name="Ramirez L."/>
            <person name="Alfaro M."/>
            <person name="Sun H."/>
            <person name="Tritt A."/>
            <person name="Yoshinaga Y."/>
            <person name="Zwiers L.-H."/>
            <person name="Turgeon B."/>
            <person name="Goodwin S."/>
            <person name="Spatafora J."/>
            <person name="Crous P."/>
            <person name="Grigoriev I."/>
        </authorList>
    </citation>
    <scope>NUCLEOTIDE SEQUENCE</scope>
    <source>
        <strain evidence="2">CBS 279.74</strain>
    </source>
</reference>
<dbReference type="InterPro" id="IPR019405">
    <property type="entry name" value="Lactonase_7-beta_prop"/>
</dbReference>
<evidence type="ECO:0000313" key="2">
    <source>
        <dbReference type="EMBL" id="KAF2712819.1"/>
    </source>
</evidence>
<sequence>MFPTDTHCSDTSTFSTFSVKDLKSLGLAQNVTYTLAAPGPIPDRQEAPHLHDAILDPTSAFLLVPDLGADLIRVFKISPDLSWTATTPAKAVSGSGPRHGAFAVLGKKTFFYTVNELDNSITGYTVSYASSGPSLTQILHISTNGPGASVPAGTKAAEIQVSPDQRFVLVTSRGQNSLSIPAFDGSSASIPSDPIVSFAIDGSTGALSLAQIASAGGRNPRGFSLNKAGDLVASALQDDNRVVVYKRDVKTGKLGAVVASATVGAGEGNGPNYVVFNE</sequence>
<dbReference type="SUPFAM" id="SSF51004">
    <property type="entry name" value="C-terminal (heme d1) domain of cytochrome cd1-nitrite reductase"/>
    <property type="match status" value="1"/>
</dbReference>
<dbReference type="EMBL" id="MU005766">
    <property type="protein sequence ID" value="KAF2712819.1"/>
    <property type="molecule type" value="Genomic_DNA"/>
</dbReference>
<keyword evidence="3" id="KW-1185">Reference proteome</keyword>
<evidence type="ECO:0000313" key="3">
    <source>
        <dbReference type="Proteomes" id="UP000799428"/>
    </source>
</evidence>
<dbReference type="PANTHER" id="PTHR30344:SF1">
    <property type="entry name" value="6-PHOSPHOGLUCONOLACTONASE"/>
    <property type="match status" value="1"/>
</dbReference>
<evidence type="ECO:0000256" key="1">
    <source>
        <dbReference type="ARBA" id="ARBA00005564"/>
    </source>
</evidence>
<proteinExistence type="inferred from homology"/>
<dbReference type="InterPro" id="IPR011048">
    <property type="entry name" value="Haem_d1_sf"/>
</dbReference>